<evidence type="ECO:0000313" key="2">
    <source>
        <dbReference type="EMBL" id="GMI67202.1"/>
    </source>
</evidence>
<evidence type="ECO:0000259" key="1">
    <source>
        <dbReference type="SMART" id="SM00256"/>
    </source>
</evidence>
<sequence length="404" mass="46149">MGGWSEIPGDLVRMIEGKLDLYDKVKCRCVCWSWRLALRNMPHQKQDLHLLPWLLVPLKSKTEIGSGTSFGFFDPLEKKVHCLQLSHPPKDMLFRGSSHGWVVNLDINNSICLINPLTGDQVDLPPRTTFPDVANYRPNRPGKEFRMIRAGKGPRFYTLSKDHIRCYFTQKVILSSSPESDEGFVAVAIYGESSGLAFCKRGDDKWSFLDHGIRDDIIFHEQQLYAVAVDGSVMVYDIHSSPRKKMEFVPKLRDPITSRLYLVHSSVGLIMVHRDIRIQSNIIISILDSNPIEMYKTYGFEIFKLDATCGEWYEIQSIGDDMLFLGWNSSFSLSCKNLPAYAASANCIYFTDDHFGQHHQGIIGGFETGIFNFTHGSIQYLPDYSELSIWPPPVWFMPDLTKYL</sequence>
<dbReference type="Pfam" id="PF03478">
    <property type="entry name" value="Beta-prop_KIB1-4"/>
    <property type="match status" value="1"/>
</dbReference>
<dbReference type="Pfam" id="PF00646">
    <property type="entry name" value="F-box"/>
    <property type="match status" value="1"/>
</dbReference>
<dbReference type="InterPro" id="IPR036047">
    <property type="entry name" value="F-box-like_dom_sf"/>
</dbReference>
<dbReference type="Proteomes" id="UP001165190">
    <property type="component" value="Unassembled WGS sequence"/>
</dbReference>
<evidence type="ECO:0000313" key="3">
    <source>
        <dbReference type="Proteomes" id="UP001165190"/>
    </source>
</evidence>
<name>A0A9W7LK04_HIBTR</name>
<dbReference type="EMBL" id="BSYR01000004">
    <property type="protein sequence ID" value="GMI67202.1"/>
    <property type="molecule type" value="Genomic_DNA"/>
</dbReference>
<reference evidence="2" key="1">
    <citation type="submission" date="2023-05" db="EMBL/GenBank/DDBJ databases">
        <title>Genome and transcriptome analyses reveal genes involved in the formation of fine ridges on petal epidermal cells in Hibiscus trionum.</title>
        <authorList>
            <person name="Koshimizu S."/>
            <person name="Masuda S."/>
            <person name="Ishii T."/>
            <person name="Shirasu K."/>
            <person name="Hoshino A."/>
            <person name="Arita M."/>
        </authorList>
    </citation>
    <scope>NUCLEOTIDE SEQUENCE</scope>
    <source>
        <strain evidence="2">Hamamatsu line</strain>
    </source>
</reference>
<dbReference type="InterPro" id="IPR005174">
    <property type="entry name" value="KIB1-4_b-propeller"/>
</dbReference>
<gene>
    <name evidence="2" type="ORF">HRI_000389500</name>
</gene>
<dbReference type="AlphaFoldDB" id="A0A9W7LK04"/>
<dbReference type="CDD" id="cd09917">
    <property type="entry name" value="F-box_SF"/>
    <property type="match status" value="1"/>
</dbReference>
<dbReference type="OrthoDB" id="1523976at2759"/>
<dbReference type="PANTHER" id="PTHR44586:SF25">
    <property type="entry name" value="(WILD MALAYSIAN BANANA) HYPOTHETICAL PROTEIN"/>
    <property type="match status" value="1"/>
</dbReference>
<dbReference type="InterPro" id="IPR001810">
    <property type="entry name" value="F-box_dom"/>
</dbReference>
<dbReference type="Gene3D" id="1.20.1280.50">
    <property type="match status" value="1"/>
</dbReference>
<dbReference type="SUPFAM" id="SSF81383">
    <property type="entry name" value="F-box domain"/>
    <property type="match status" value="1"/>
</dbReference>
<organism evidence="2 3">
    <name type="scientific">Hibiscus trionum</name>
    <name type="common">Flower of an hour</name>
    <dbReference type="NCBI Taxonomy" id="183268"/>
    <lineage>
        <taxon>Eukaryota</taxon>
        <taxon>Viridiplantae</taxon>
        <taxon>Streptophyta</taxon>
        <taxon>Embryophyta</taxon>
        <taxon>Tracheophyta</taxon>
        <taxon>Spermatophyta</taxon>
        <taxon>Magnoliopsida</taxon>
        <taxon>eudicotyledons</taxon>
        <taxon>Gunneridae</taxon>
        <taxon>Pentapetalae</taxon>
        <taxon>rosids</taxon>
        <taxon>malvids</taxon>
        <taxon>Malvales</taxon>
        <taxon>Malvaceae</taxon>
        <taxon>Malvoideae</taxon>
        <taxon>Hibiscus</taxon>
    </lineage>
</organism>
<proteinExistence type="predicted"/>
<dbReference type="SMART" id="SM00256">
    <property type="entry name" value="FBOX"/>
    <property type="match status" value="1"/>
</dbReference>
<feature type="domain" description="F-box" evidence="1">
    <location>
        <begin position="7"/>
        <end position="47"/>
    </location>
</feature>
<keyword evidence="3" id="KW-1185">Reference proteome</keyword>
<dbReference type="PANTHER" id="PTHR44586">
    <property type="entry name" value="F-BOX DOMAIN CONTAINING PROTEIN, EXPRESSED"/>
    <property type="match status" value="1"/>
</dbReference>
<accession>A0A9W7LK04</accession>
<comment type="caution">
    <text evidence="2">The sequence shown here is derived from an EMBL/GenBank/DDBJ whole genome shotgun (WGS) entry which is preliminary data.</text>
</comment>
<protein>
    <submittedName>
        <fullName evidence="2">SKP1/ASK-Interacting protein 23, F-box/DUF295 Ancestral 11</fullName>
    </submittedName>
</protein>